<dbReference type="Proteomes" id="UP001064048">
    <property type="component" value="Chromosome 10"/>
</dbReference>
<name>A0ACC0JER1_CHOFU</name>
<comment type="caution">
    <text evidence="1">The sequence shown here is derived from an EMBL/GenBank/DDBJ whole genome shotgun (WGS) entry which is preliminary data.</text>
</comment>
<protein>
    <submittedName>
        <fullName evidence="1">Uncharacterized protein</fullName>
    </submittedName>
</protein>
<keyword evidence="2" id="KW-1185">Reference proteome</keyword>
<dbReference type="EMBL" id="CM046110">
    <property type="protein sequence ID" value="KAI8422578.1"/>
    <property type="molecule type" value="Genomic_DNA"/>
</dbReference>
<evidence type="ECO:0000313" key="2">
    <source>
        <dbReference type="Proteomes" id="UP001064048"/>
    </source>
</evidence>
<evidence type="ECO:0000313" key="1">
    <source>
        <dbReference type="EMBL" id="KAI8422578.1"/>
    </source>
</evidence>
<reference evidence="1 2" key="1">
    <citation type="journal article" date="2022" name="Genome Biol. Evol.">
        <title>The Spruce Budworm Genome: Reconstructing the Evolutionary History of Antifreeze Proteins.</title>
        <authorList>
            <person name="Beliveau C."/>
            <person name="Gagne P."/>
            <person name="Picq S."/>
            <person name="Vernygora O."/>
            <person name="Keeling C.I."/>
            <person name="Pinkney K."/>
            <person name="Doucet D."/>
            <person name="Wen F."/>
            <person name="Johnston J.S."/>
            <person name="Maaroufi H."/>
            <person name="Boyle B."/>
            <person name="Laroche J."/>
            <person name="Dewar K."/>
            <person name="Juretic N."/>
            <person name="Blackburn G."/>
            <person name="Nisole A."/>
            <person name="Brunet B."/>
            <person name="Brandao M."/>
            <person name="Lumley L."/>
            <person name="Duan J."/>
            <person name="Quan G."/>
            <person name="Lucarotti C.J."/>
            <person name="Roe A.D."/>
            <person name="Sperling F.A.H."/>
            <person name="Levesque R.C."/>
            <person name="Cusson M."/>
        </authorList>
    </citation>
    <scope>NUCLEOTIDE SEQUENCE [LARGE SCALE GENOMIC DNA]</scope>
    <source>
        <strain evidence="1">Glfc:IPQL:Cfum</strain>
    </source>
</reference>
<proteinExistence type="predicted"/>
<feature type="non-terminal residue" evidence="1">
    <location>
        <position position="1005"/>
    </location>
</feature>
<sequence length="1005" mass="115503">MKWTVRLEGGPRRVNHAAVCIGDKILSFGGYCSTEDYKDWEPIPIHVLNTDTLRWSAVNYKQLDVVPFQRYGHTAVAYGDKVFMWGGRNNAVACDTLTIFNTRTLEWSTPPVSGVIPYAKDGHSACVIKDKMYIFGGFEYLTDQYSQEVHCLNLKSYEWQFIDAKGTPPSHRDFHTAVAVGDRMYIFGGRGDLNSPYNSQEEIYCPQIYYLDTKTEVWVALNPTSVWPEGRRRYYKGYMYIFGGYNGNTKTHFNDLFRYSIQDNYWELVNVKGVLPTKRRRQACIVHKDKMFLFGGTSPEAKKSIRPDNQDDNETLLDNNDLYILDLAPTLKTLSILAVLEYNLDQSSLPRDIIESTRQNLSQMCPSKISVINSGLVNGTLKMVPNILHMFSLSLLLLHYKSWSKAELFTAIAQMEPLLETHKRIIDDLDDYIMKEEKRIAVLKSHLQLYKLEHEKAMEDIPNYLGNPINAFTLIKRLTTDLDDIDDSIKVGTEYIKNITMSHDDVKYPTLEDLAGAAQALTRLQTTYRLDVRDLAEGVLNGIVYSHPMSAADCYELARAVYNLKDFKNAIAWRDVKSALEWTHKLLEIDPNHPRARGNIPHYEKTIKEQEKQNKKKQRGEVGEDSNTEELSEDMKNYANERAKYQALCRGEVAVPSDIAKRLSCRYLTEHHPFLRLAPIKVEQVYIKPDVYVFHEVISDEEIGFIQEMALPRFKRAVVHDPKTGELVKAHYRISKSSWLHDSESEVIARLSRRVADMTGLSMHSAEELQVKFENAFANFEGNRIATVLFYSICLSKMISNILYTACVSYFLLCMLQAWTNAEFYSAIAQMEPLLKTQKQIIEDIPDYLGNPINAFMFIKRLTTDLEDIGHNIRRGIENSKNISMSHYSVKYPTLEDLAGAAQALTRLQTTYRLDVMGEQSMVDHTNDVSPYTYDTKKYEALCRGEVEVPGQIAKRLRCRYLTEHHPFLLLAPLKVEQMYIQPDVYVFHEVISDEEIESIKNLSL</sequence>
<organism evidence="1 2">
    <name type="scientific">Choristoneura fumiferana</name>
    <name type="common">Spruce budworm moth</name>
    <name type="synonym">Archips fumiferana</name>
    <dbReference type="NCBI Taxonomy" id="7141"/>
    <lineage>
        <taxon>Eukaryota</taxon>
        <taxon>Metazoa</taxon>
        <taxon>Ecdysozoa</taxon>
        <taxon>Arthropoda</taxon>
        <taxon>Hexapoda</taxon>
        <taxon>Insecta</taxon>
        <taxon>Pterygota</taxon>
        <taxon>Neoptera</taxon>
        <taxon>Endopterygota</taxon>
        <taxon>Lepidoptera</taxon>
        <taxon>Glossata</taxon>
        <taxon>Ditrysia</taxon>
        <taxon>Tortricoidea</taxon>
        <taxon>Tortricidae</taxon>
        <taxon>Tortricinae</taxon>
        <taxon>Choristoneura</taxon>
    </lineage>
</organism>
<gene>
    <name evidence="1" type="ORF">MSG28_006372</name>
</gene>
<accession>A0ACC0JER1</accession>